<keyword evidence="5" id="KW-0472">Membrane</keyword>
<feature type="transmembrane region" description="Helical" evidence="5">
    <location>
        <begin position="48"/>
        <end position="69"/>
    </location>
</feature>
<name>A0A6A0HEC0_HYAAZ</name>
<comment type="caution">
    <text evidence="6">The sequence shown here is derived from an EMBL/GenBank/DDBJ whole genome shotgun (WGS) entry which is preliminary data.</text>
</comment>
<dbReference type="InterPro" id="IPR014371">
    <property type="entry name" value="Oat_ACAT_DAG_ARE"/>
</dbReference>
<dbReference type="GO" id="GO:0008203">
    <property type="term" value="P:cholesterol metabolic process"/>
    <property type="evidence" value="ECO:0007669"/>
    <property type="project" value="TreeGrafter"/>
</dbReference>
<keyword evidence="5" id="KW-1133">Transmembrane helix</keyword>
<gene>
    <name evidence="6" type="ORF">HAZT_HAZT000713</name>
</gene>
<dbReference type="PANTHER" id="PTHR10408">
    <property type="entry name" value="STEROL O-ACYLTRANSFERASE"/>
    <property type="match status" value="1"/>
</dbReference>
<keyword evidence="4" id="KW-0012">Acyltransferase</keyword>
<reference evidence="6" key="3">
    <citation type="submission" date="2019-06" db="EMBL/GenBank/DDBJ databases">
        <authorList>
            <person name="Poynton C."/>
            <person name="Hasenbein S."/>
            <person name="Benoit J.B."/>
            <person name="Sepulveda M.S."/>
            <person name="Poelchau M.F."/>
            <person name="Murali S.C."/>
            <person name="Chen S."/>
            <person name="Glastad K.M."/>
            <person name="Werren J.H."/>
            <person name="Vineis J.H."/>
            <person name="Bowen J.L."/>
            <person name="Friedrich M."/>
            <person name="Jones J."/>
            <person name="Robertson H.M."/>
            <person name="Feyereisen R."/>
            <person name="Mechler-Hickson A."/>
            <person name="Mathers N."/>
            <person name="Lee C.E."/>
            <person name="Colbourne J.K."/>
            <person name="Biales A."/>
            <person name="Johnston J.S."/>
            <person name="Wellborn G.A."/>
            <person name="Rosendale A.J."/>
            <person name="Cridge A.G."/>
            <person name="Munoz-Torres M.C."/>
            <person name="Bain P.A."/>
            <person name="Manny A.R."/>
            <person name="Major K.M."/>
            <person name="Lambert F.N."/>
            <person name="Vulpe C.D."/>
            <person name="Tuck P."/>
            <person name="Blalock B.J."/>
            <person name="Lin Y.-Y."/>
            <person name="Smith M.E."/>
            <person name="Ochoa-Acuna H."/>
            <person name="Chen M.-J.M."/>
            <person name="Childers C.P."/>
            <person name="Qu J."/>
            <person name="Dugan S."/>
            <person name="Lee S.L."/>
            <person name="Chao H."/>
            <person name="Dinh H."/>
            <person name="Han Y."/>
            <person name="Doddapaneni H."/>
            <person name="Worley K.C."/>
            <person name="Muzny D.M."/>
            <person name="Gibbs R.A."/>
            <person name="Richards S."/>
        </authorList>
    </citation>
    <scope>NUCLEOTIDE SEQUENCE</scope>
    <source>
        <strain evidence="6">HAZT.00-mixed</strain>
        <tissue evidence="6">Whole organism</tissue>
    </source>
</reference>
<proteinExistence type="predicted"/>
<evidence type="ECO:0000256" key="4">
    <source>
        <dbReference type="ARBA" id="ARBA00023315"/>
    </source>
</evidence>
<dbReference type="Proteomes" id="UP000711488">
    <property type="component" value="Unassembled WGS sequence"/>
</dbReference>
<accession>A0A6A0HEC0</accession>
<protein>
    <submittedName>
        <fullName evidence="6">Uncharacterized protein</fullName>
    </submittedName>
</protein>
<dbReference type="EMBL" id="JQDR03000510">
    <property type="protein sequence ID" value="KAA0203849.1"/>
    <property type="molecule type" value="Genomic_DNA"/>
</dbReference>
<keyword evidence="2" id="KW-0808">Transferase</keyword>
<evidence type="ECO:0000256" key="2">
    <source>
        <dbReference type="ARBA" id="ARBA00022679"/>
    </source>
</evidence>
<evidence type="ECO:0000256" key="3">
    <source>
        <dbReference type="ARBA" id="ARBA00022824"/>
    </source>
</evidence>
<evidence type="ECO:0000256" key="1">
    <source>
        <dbReference type="ARBA" id="ARBA00004477"/>
    </source>
</evidence>
<reference evidence="6" key="2">
    <citation type="journal article" date="2018" name="Environ. Sci. Technol.">
        <title>The Toxicogenome of Hyalella azteca: A Model for Sediment Ecotoxicology and Evolutionary Toxicology.</title>
        <authorList>
            <person name="Poynton H.C."/>
            <person name="Hasenbein S."/>
            <person name="Benoit J.B."/>
            <person name="Sepulveda M.S."/>
            <person name="Poelchau M.F."/>
            <person name="Hughes D.S.T."/>
            <person name="Murali S.C."/>
            <person name="Chen S."/>
            <person name="Glastad K.M."/>
            <person name="Goodisman M.A.D."/>
            <person name="Werren J.H."/>
            <person name="Vineis J.H."/>
            <person name="Bowen J.L."/>
            <person name="Friedrich M."/>
            <person name="Jones J."/>
            <person name="Robertson H.M."/>
            <person name="Feyereisen R."/>
            <person name="Mechler-Hickson A."/>
            <person name="Mathers N."/>
            <person name="Lee C.E."/>
            <person name="Colbourne J.K."/>
            <person name="Biales A."/>
            <person name="Johnston J.S."/>
            <person name="Wellborn G.A."/>
            <person name="Rosendale A.J."/>
            <person name="Cridge A.G."/>
            <person name="Munoz-Torres M.C."/>
            <person name="Bain P.A."/>
            <person name="Manny A.R."/>
            <person name="Major K.M."/>
            <person name="Lambert F.N."/>
            <person name="Vulpe C.D."/>
            <person name="Tuck P."/>
            <person name="Blalock B.J."/>
            <person name="Lin Y.Y."/>
            <person name="Smith M.E."/>
            <person name="Ochoa-Acuna H."/>
            <person name="Chen M.M."/>
            <person name="Childers C.P."/>
            <person name="Qu J."/>
            <person name="Dugan S."/>
            <person name="Lee S.L."/>
            <person name="Chao H."/>
            <person name="Dinh H."/>
            <person name="Han Y."/>
            <person name="Doddapaneni H."/>
            <person name="Worley K.C."/>
            <person name="Muzny D.M."/>
            <person name="Gibbs R.A."/>
            <person name="Richards S."/>
        </authorList>
    </citation>
    <scope>NUCLEOTIDE SEQUENCE</scope>
    <source>
        <strain evidence="6">HAZT.00-mixed</strain>
        <tissue evidence="6">Whole organism</tissue>
    </source>
</reference>
<sequence length="92" mass="10870">MLSVFLISSVVHEYILAFAFRFFYPVLLLMFGGFGVVLMFIKTRARQFNVFLWLSLILGTGILMCLYSIEWYARRNCPPVYVSIYHLCCYYI</sequence>
<feature type="transmembrane region" description="Helical" evidence="5">
    <location>
        <begin position="22"/>
        <end position="41"/>
    </location>
</feature>
<evidence type="ECO:0000313" key="6">
    <source>
        <dbReference type="EMBL" id="KAA0203849.1"/>
    </source>
</evidence>
<dbReference type="PANTHER" id="PTHR10408:SF8">
    <property type="entry name" value="O-ACYLTRANSFERASE"/>
    <property type="match status" value="1"/>
</dbReference>
<dbReference type="GO" id="GO:0005789">
    <property type="term" value="C:endoplasmic reticulum membrane"/>
    <property type="evidence" value="ECO:0007669"/>
    <property type="project" value="UniProtKB-SubCell"/>
</dbReference>
<keyword evidence="3" id="KW-0256">Endoplasmic reticulum</keyword>
<dbReference type="GO" id="GO:0008374">
    <property type="term" value="F:O-acyltransferase activity"/>
    <property type="evidence" value="ECO:0007669"/>
    <property type="project" value="InterPro"/>
</dbReference>
<evidence type="ECO:0000256" key="5">
    <source>
        <dbReference type="SAM" id="Phobius"/>
    </source>
</evidence>
<organism evidence="6">
    <name type="scientific">Hyalella azteca</name>
    <name type="common">Amphipod</name>
    <dbReference type="NCBI Taxonomy" id="294128"/>
    <lineage>
        <taxon>Eukaryota</taxon>
        <taxon>Metazoa</taxon>
        <taxon>Ecdysozoa</taxon>
        <taxon>Arthropoda</taxon>
        <taxon>Crustacea</taxon>
        <taxon>Multicrustacea</taxon>
        <taxon>Malacostraca</taxon>
        <taxon>Eumalacostraca</taxon>
        <taxon>Peracarida</taxon>
        <taxon>Amphipoda</taxon>
        <taxon>Senticaudata</taxon>
        <taxon>Talitrida</taxon>
        <taxon>Talitroidea</taxon>
        <taxon>Hyalellidae</taxon>
        <taxon>Hyalella</taxon>
    </lineage>
</organism>
<reference evidence="6" key="1">
    <citation type="submission" date="2014-08" db="EMBL/GenBank/DDBJ databases">
        <authorList>
            <person name="Murali S."/>
            <person name="Richards S."/>
            <person name="Bandaranaike D."/>
            <person name="Bellair M."/>
            <person name="Blankenburg K."/>
            <person name="Chao H."/>
            <person name="Dinh H."/>
            <person name="Doddapaneni H."/>
            <person name="Dugan-Rocha S."/>
            <person name="Elkadiri S."/>
            <person name="Gnanaolivu R."/>
            <person name="Hughes D."/>
            <person name="Lee S."/>
            <person name="Li M."/>
            <person name="Ming W."/>
            <person name="Munidasa M."/>
            <person name="Muniz J."/>
            <person name="Nguyen L."/>
            <person name="Osuji N."/>
            <person name="Pu L.-L."/>
            <person name="Puazo M."/>
            <person name="Skinner E."/>
            <person name="Qu C."/>
            <person name="Quiroz J."/>
            <person name="Raj R."/>
            <person name="Weissenberger G."/>
            <person name="Xin Y."/>
            <person name="Zou X."/>
            <person name="Han Y."/>
            <person name="Worley K."/>
            <person name="Muzny D."/>
            <person name="Gibbs R."/>
        </authorList>
    </citation>
    <scope>NUCLEOTIDE SEQUENCE</scope>
    <source>
        <strain evidence="6">HAZT.00-mixed</strain>
        <tissue evidence="6">Whole organism</tissue>
    </source>
</reference>
<comment type="subcellular location">
    <subcellularLocation>
        <location evidence="1">Endoplasmic reticulum membrane</location>
        <topology evidence="1">Multi-pass membrane protein</topology>
    </subcellularLocation>
</comment>
<keyword evidence="5" id="KW-0812">Transmembrane</keyword>
<dbReference type="AlphaFoldDB" id="A0A6A0HEC0"/>